<evidence type="ECO:0000313" key="3">
    <source>
        <dbReference type="Proteomes" id="UP000474957"/>
    </source>
</evidence>
<dbReference type="EMBL" id="WIND01000016">
    <property type="protein sequence ID" value="MSU91135.1"/>
    <property type="molecule type" value="Genomic_DNA"/>
</dbReference>
<name>A0A6L5Z4V4_9RHOB</name>
<comment type="caution">
    <text evidence="2">The sequence shown here is derived from an EMBL/GenBank/DDBJ whole genome shotgun (WGS) entry which is preliminary data.</text>
</comment>
<sequence>MQAAPGADPRAATRGVGQRTPILHLAFSQYIRMAPDRRADMLAIARLLLDAGADPNDGMPAGPGSAHKRSALDGALGRADNLRWPSRCCGAAPIRTATSRCTTPPNCRTATACGCCSPTAREPRAPTPCRALSSSTTSRR</sequence>
<evidence type="ECO:0000313" key="2">
    <source>
        <dbReference type="EMBL" id="MSU91135.1"/>
    </source>
</evidence>
<evidence type="ECO:0000256" key="1">
    <source>
        <dbReference type="SAM" id="MobiDB-lite"/>
    </source>
</evidence>
<reference evidence="2 3" key="1">
    <citation type="submission" date="2019-10" db="EMBL/GenBank/DDBJ databases">
        <title>Cognatihalovulum marinum gen. nov. sp. nov., a new member of the family Rhodobacteraceae isolated from deep seawater of the Northwest Indian Ocean.</title>
        <authorList>
            <person name="Ruan C."/>
            <person name="Wang J."/>
            <person name="Zheng X."/>
            <person name="Song L."/>
            <person name="Zhu Y."/>
            <person name="Huang Y."/>
            <person name="Lu Z."/>
            <person name="Du W."/>
            <person name="Huang L."/>
            <person name="Dai X."/>
        </authorList>
    </citation>
    <scope>NUCLEOTIDE SEQUENCE [LARGE SCALE GENOMIC DNA]</scope>
    <source>
        <strain evidence="2 3">2CG4</strain>
    </source>
</reference>
<proteinExistence type="predicted"/>
<gene>
    <name evidence="2" type="ORF">GE300_16220</name>
</gene>
<dbReference type="RefSeq" id="WP_154447990.1">
    <property type="nucleotide sequence ID" value="NZ_WIND01000016.1"/>
</dbReference>
<feature type="region of interest" description="Disordered" evidence="1">
    <location>
        <begin position="119"/>
        <end position="140"/>
    </location>
</feature>
<dbReference type="Proteomes" id="UP000474957">
    <property type="component" value="Unassembled WGS sequence"/>
</dbReference>
<evidence type="ECO:0008006" key="4">
    <source>
        <dbReference type="Google" id="ProtNLM"/>
    </source>
</evidence>
<keyword evidence="3" id="KW-1185">Reference proteome</keyword>
<accession>A0A6L5Z4V4</accession>
<dbReference type="AlphaFoldDB" id="A0A6L5Z4V4"/>
<protein>
    <recommendedName>
        <fullName evidence="4">Ankyrin repeat protein</fullName>
    </recommendedName>
</protein>
<organism evidence="2 3">
    <name type="scientific">Halovulum marinum</name>
    <dbReference type="NCBI Taxonomy" id="2662447"/>
    <lineage>
        <taxon>Bacteria</taxon>
        <taxon>Pseudomonadati</taxon>
        <taxon>Pseudomonadota</taxon>
        <taxon>Alphaproteobacteria</taxon>
        <taxon>Rhodobacterales</taxon>
        <taxon>Paracoccaceae</taxon>
        <taxon>Halovulum</taxon>
    </lineage>
</organism>